<accession>A0A0E3NDU3</accession>
<dbReference type="HOGENOM" id="CLU_3194570_0_0_2"/>
<proteinExistence type="predicted"/>
<evidence type="ECO:0000313" key="1">
    <source>
        <dbReference type="EMBL" id="AKB12563.1"/>
    </source>
</evidence>
<organism evidence="1 2">
    <name type="scientific">Methanosarcina thermophila (strain ATCC 43570 / DSM 1825 / OCM 12 / VKM B-1830 / TM-1)</name>
    <dbReference type="NCBI Taxonomy" id="523844"/>
    <lineage>
        <taxon>Archaea</taxon>
        <taxon>Methanobacteriati</taxon>
        <taxon>Methanobacteriota</taxon>
        <taxon>Stenosarchaea group</taxon>
        <taxon>Methanomicrobia</taxon>
        <taxon>Methanosarcinales</taxon>
        <taxon>Methanosarcinaceae</taxon>
        <taxon>Methanosarcina</taxon>
    </lineage>
</organism>
<dbReference type="AlphaFoldDB" id="A0A0E3NDU3"/>
<evidence type="ECO:0000313" key="2">
    <source>
        <dbReference type="Proteomes" id="UP000066529"/>
    </source>
</evidence>
<reference evidence="1 2" key="1">
    <citation type="submission" date="2014-07" db="EMBL/GenBank/DDBJ databases">
        <title>Methanogenic archaea and the global carbon cycle.</title>
        <authorList>
            <person name="Henriksen J.R."/>
            <person name="Luke J."/>
            <person name="Reinhart S."/>
            <person name="Benedict M.N."/>
            <person name="Youngblut N.D."/>
            <person name="Metcalf M.E."/>
            <person name="Whitaker R.J."/>
            <person name="Metcalf W.W."/>
        </authorList>
    </citation>
    <scope>NUCLEOTIDE SEQUENCE [LARGE SCALE GENOMIC DNA]</scope>
    <source>
        <strain evidence="2">ATCC 43570 / DSM 1825 / OCM 12 / VKM B-1830 / TM-1</strain>
    </source>
</reference>
<name>A0A0E3NDU3_METTT</name>
<dbReference type="EMBL" id="CP009501">
    <property type="protein sequence ID" value="AKB12563.1"/>
    <property type="molecule type" value="Genomic_DNA"/>
</dbReference>
<sequence length="45" mass="5221">MKKTKGSQKIVQGIAAMLDSRDIPYSQIRREWGRIFIETTAARLR</sequence>
<dbReference type="KEGG" id="mthr:MSTHT_0805"/>
<gene>
    <name evidence="1" type="ORF">MSTHT_0805</name>
</gene>
<dbReference type="PATRIC" id="fig|523844.20.peg.1030"/>
<dbReference type="Proteomes" id="UP000066529">
    <property type="component" value="Chromosome"/>
</dbReference>
<protein>
    <submittedName>
        <fullName evidence="1">tRNA S(4)U 4-thiouridine synthase (Former ThiI)</fullName>
    </submittedName>
</protein>